<dbReference type="HOGENOM" id="CLU_1001493_0_0_1"/>
<evidence type="ECO:0000313" key="3">
    <source>
        <dbReference type="Proteomes" id="UP000054321"/>
    </source>
</evidence>
<dbReference type="AlphaFoldDB" id="A0A0C3H619"/>
<protein>
    <recommendedName>
        <fullName evidence="4">Lysine-specific metallo-endopeptidase domain-containing protein</fullName>
    </recommendedName>
</protein>
<reference evidence="3" key="2">
    <citation type="submission" date="2015-01" db="EMBL/GenBank/DDBJ databases">
        <title>Evolutionary Origins and Diversification of the Mycorrhizal Mutualists.</title>
        <authorList>
            <consortium name="DOE Joint Genome Institute"/>
            <consortium name="Mycorrhizal Genomics Consortium"/>
            <person name="Kohler A."/>
            <person name="Kuo A."/>
            <person name="Nagy L.G."/>
            <person name="Floudas D."/>
            <person name="Copeland A."/>
            <person name="Barry K.W."/>
            <person name="Cichocki N."/>
            <person name="Veneault-Fourrey C."/>
            <person name="LaButti K."/>
            <person name="Lindquist E.A."/>
            <person name="Lipzen A."/>
            <person name="Lundell T."/>
            <person name="Morin E."/>
            <person name="Murat C."/>
            <person name="Riley R."/>
            <person name="Ohm R."/>
            <person name="Sun H."/>
            <person name="Tunlid A."/>
            <person name="Henrissat B."/>
            <person name="Grigoriev I.V."/>
            <person name="Hibbett D.S."/>
            <person name="Martin F."/>
        </authorList>
    </citation>
    <scope>NUCLEOTIDE SEQUENCE [LARGE SCALE GENOMIC DNA]</scope>
    <source>
        <strain evidence="3">Zn</strain>
    </source>
</reference>
<feature type="signal peptide" evidence="1">
    <location>
        <begin position="1"/>
        <end position="29"/>
    </location>
</feature>
<dbReference type="EMBL" id="KN832880">
    <property type="protein sequence ID" value="KIM98739.1"/>
    <property type="molecule type" value="Genomic_DNA"/>
</dbReference>
<keyword evidence="1" id="KW-0732">Signal</keyword>
<dbReference type="Proteomes" id="UP000054321">
    <property type="component" value="Unassembled WGS sequence"/>
</dbReference>
<proteinExistence type="predicted"/>
<feature type="chain" id="PRO_5002165210" description="Lysine-specific metallo-endopeptidase domain-containing protein" evidence="1">
    <location>
        <begin position="30"/>
        <end position="331"/>
    </location>
</feature>
<sequence length="331" mass="35601">MSPSIFSTVAQLVITAIWMFSLSPNFCKAWSIDSSCIAFPQVQAAMTEALNLVIYAKLRAANAPPRLGTSMVDLLAAPNENDPNTLEFVQTWYQNVIDAASVPSPDGIVIQCTDANLTPIDLANRKYIDTKRGNKVVYAPKIPGATLTDNACGGFIKAFAYPADRQQIVLLCSDSNSGALKSSYSDLLGPWRTAGDLTALTPVKEKGLDALGMYLSTMILHELMHAASMAEQLKKLQFAQFPAILPDEVNGQPIGEIYQYSPISGKQLGDSISSGQSTVNNLQHNADSMALLAASWYLPVYKWVNGKCGVIPKADRAPATFLNTPTPPGPS</sequence>
<gene>
    <name evidence="2" type="ORF">OIDMADRAFT_57083</name>
</gene>
<accession>A0A0C3H619</accession>
<evidence type="ECO:0008006" key="4">
    <source>
        <dbReference type="Google" id="ProtNLM"/>
    </source>
</evidence>
<dbReference type="InParanoid" id="A0A0C3H619"/>
<keyword evidence="3" id="KW-1185">Reference proteome</keyword>
<reference evidence="2 3" key="1">
    <citation type="submission" date="2014-04" db="EMBL/GenBank/DDBJ databases">
        <authorList>
            <consortium name="DOE Joint Genome Institute"/>
            <person name="Kuo A."/>
            <person name="Martino E."/>
            <person name="Perotto S."/>
            <person name="Kohler A."/>
            <person name="Nagy L.G."/>
            <person name="Floudas D."/>
            <person name="Copeland A."/>
            <person name="Barry K.W."/>
            <person name="Cichocki N."/>
            <person name="Veneault-Fourrey C."/>
            <person name="LaButti K."/>
            <person name="Lindquist E.A."/>
            <person name="Lipzen A."/>
            <person name="Lundell T."/>
            <person name="Morin E."/>
            <person name="Murat C."/>
            <person name="Sun H."/>
            <person name="Tunlid A."/>
            <person name="Henrissat B."/>
            <person name="Grigoriev I.V."/>
            <person name="Hibbett D.S."/>
            <person name="Martin F."/>
            <person name="Nordberg H.P."/>
            <person name="Cantor M.N."/>
            <person name="Hua S.X."/>
        </authorList>
    </citation>
    <scope>NUCLEOTIDE SEQUENCE [LARGE SCALE GENOMIC DNA]</scope>
    <source>
        <strain evidence="2 3">Zn</strain>
    </source>
</reference>
<name>A0A0C3H619_OIDMZ</name>
<evidence type="ECO:0000256" key="1">
    <source>
        <dbReference type="SAM" id="SignalP"/>
    </source>
</evidence>
<evidence type="ECO:0000313" key="2">
    <source>
        <dbReference type="EMBL" id="KIM98739.1"/>
    </source>
</evidence>
<dbReference type="OrthoDB" id="5345836at2759"/>
<organism evidence="2 3">
    <name type="scientific">Oidiodendron maius (strain Zn)</name>
    <dbReference type="NCBI Taxonomy" id="913774"/>
    <lineage>
        <taxon>Eukaryota</taxon>
        <taxon>Fungi</taxon>
        <taxon>Dikarya</taxon>
        <taxon>Ascomycota</taxon>
        <taxon>Pezizomycotina</taxon>
        <taxon>Leotiomycetes</taxon>
        <taxon>Leotiomycetes incertae sedis</taxon>
        <taxon>Myxotrichaceae</taxon>
        <taxon>Oidiodendron</taxon>
    </lineage>
</organism>